<evidence type="ECO:0000256" key="1">
    <source>
        <dbReference type="SAM" id="MobiDB-lite"/>
    </source>
</evidence>
<protein>
    <submittedName>
        <fullName evidence="2">Uncharacterized protein</fullName>
    </submittedName>
</protein>
<dbReference type="AlphaFoldDB" id="A0A5B7K540"/>
<feature type="compositionally biased region" description="Gly residues" evidence="1">
    <location>
        <begin position="9"/>
        <end position="18"/>
    </location>
</feature>
<feature type="region of interest" description="Disordered" evidence="1">
    <location>
        <begin position="85"/>
        <end position="106"/>
    </location>
</feature>
<dbReference type="Proteomes" id="UP000324222">
    <property type="component" value="Unassembled WGS sequence"/>
</dbReference>
<name>A0A5B7K540_PORTR</name>
<reference evidence="2 3" key="1">
    <citation type="submission" date="2019-05" db="EMBL/GenBank/DDBJ databases">
        <title>Another draft genome of Portunus trituberculatus and its Hox gene families provides insights of decapod evolution.</title>
        <authorList>
            <person name="Jeong J.-H."/>
            <person name="Song I."/>
            <person name="Kim S."/>
            <person name="Choi T."/>
            <person name="Kim D."/>
            <person name="Ryu S."/>
            <person name="Kim W."/>
        </authorList>
    </citation>
    <scope>NUCLEOTIDE SEQUENCE [LARGE SCALE GENOMIC DNA]</scope>
    <source>
        <tissue evidence="2">Muscle</tissue>
    </source>
</reference>
<accession>A0A5B7K540</accession>
<comment type="caution">
    <text evidence="2">The sequence shown here is derived from an EMBL/GenBank/DDBJ whole genome shotgun (WGS) entry which is preliminary data.</text>
</comment>
<dbReference type="EMBL" id="VSRR010119693">
    <property type="protein sequence ID" value="MPC99754.1"/>
    <property type="molecule type" value="Genomic_DNA"/>
</dbReference>
<keyword evidence="3" id="KW-1185">Reference proteome</keyword>
<organism evidence="2 3">
    <name type="scientific">Portunus trituberculatus</name>
    <name type="common">Swimming crab</name>
    <name type="synonym">Neptunus trituberculatus</name>
    <dbReference type="NCBI Taxonomy" id="210409"/>
    <lineage>
        <taxon>Eukaryota</taxon>
        <taxon>Metazoa</taxon>
        <taxon>Ecdysozoa</taxon>
        <taxon>Arthropoda</taxon>
        <taxon>Crustacea</taxon>
        <taxon>Multicrustacea</taxon>
        <taxon>Malacostraca</taxon>
        <taxon>Eumalacostraca</taxon>
        <taxon>Eucarida</taxon>
        <taxon>Decapoda</taxon>
        <taxon>Pleocyemata</taxon>
        <taxon>Brachyura</taxon>
        <taxon>Eubrachyura</taxon>
        <taxon>Portunoidea</taxon>
        <taxon>Portunidae</taxon>
        <taxon>Portuninae</taxon>
        <taxon>Portunus</taxon>
    </lineage>
</organism>
<evidence type="ECO:0000313" key="2">
    <source>
        <dbReference type="EMBL" id="MPC99754.1"/>
    </source>
</evidence>
<proteinExistence type="predicted"/>
<sequence>MTDGRANGRVGGRVGGGETSSASCLTWQRRVDGAGLAEAAEEGVSHKADYHGGGGVLLEEVTRGCDGSRGAAAGGLWVVCSTPSRPQRWPPEGVVAAGQRESVRGG</sequence>
<evidence type="ECO:0000313" key="3">
    <source>
        <dbReference type="Proteomes" id="UP000324222"/>
    </source>
</evidence>
<feature type="region of interest" description="Disordered" evidence="1">
    <location>
        <begin position="1"/>
        <end position="24"/>
    </location>
</feature>
<gene>
    <name evidence="2" type="ORF">E2C01_095188</name>
</gene>